<dbReference type="PANTHER" id="PTHR12755:SF3">
    <property type="entry name" value="POLYNUCLEOTIDE 5'-HYDROXYL-KINASE NOL9"/>
    <property type="match status" value="1"/>
</dbReference>
<evidence type="ECO:0000256" key="2">
    <source>
        <dbReference type="ARBA" id="ARBA00022679"/>
    </source>
</evidence>
<dbReference type="AlphaFoldDB" id="A0A1E7FMA8"/>
<feature type="domain" description="Clp1 P-loop" evidence="6">
    <location>
        <begin position="4"/>
        <end position="154"/>
    </location>
</feature>
<dbReference type="GO" id="GO:0005524">
    <property type="term" value="F:ATP binding"/>
    <property type="evidence" value="ECO:0007669"/>
    <property type="project" value="UniProtKB-KW"/>
</dbReference>
<keyword evidence="4" id="KW-0418">Kinase</keyword>
<dbReference type="InParanoid" id="A0A1E7FMA8"/>
<sequence>MITGAKGTGKSTLLRYMTNRLLSSSRNNNSNYNNGSKTIGGGAVAILDTDVGQPELAPPGLLRLAIVRSPLLRPPYWNLVDVISSVFFGAVTSKVDPTRYINAVQLLMEKYETEVVQTSPDPIPLLINMDGWVKGMGYQILTTLIDIIRPTHLV</sequence>
<feature type="non-terminal residue" evidence="7">
    <location>
        <position position="154"/>
    </location>
</feature>
<dbReference type="KEGG" id="fcy:FRACYDRAFT_154325"/>
<dbReference type="GO" id="GO:0000448">
    <property type="term" value="P:cleavage in ITS2 between 5.8S rRNA and LSU-rRNA of tricistronic rRNA transcript (SSU-rRNA, 5.8S rRNA, LSU-rRNA)"/>
    <property type="evidence" value="ECO:0007669"/>
    <property type="project" value="TreeGrafter"/>
</dbReference>
<accession>A0A1E7FMA8</accession>
<evidence type="ECO:0000313" key="7">
    <source>
        <dbReference type="EMBL" id="OEU19300.1"/>
    </source>
</evidence>
<dbReference type="EMBL" id="KV784355">
    <property type="protein sequence ID" value="OEU19300.1"/>
    <property type="molecule type" value="Genomic_DNA"/>
</dbReference>
<dbReference type="Pfam" id="PF16575">
    <property type="entry name" value="CLP1_P"/>
    <property type="match status" value="1"/>
</dbReference>
<dbReference type="Gene3D" id="3.40.50.300">
    <property type="entry name" value="P-loop containing nucleotide triphosphate hydrolases"/>
    <property type="match status" value="1"/>
</dbReference>
<evidence type="ECO:0000256" key="5">
    <source>
        <dbReference type="ARBA" id="ARBA00022840"/>
    </source>
</evidence>
<dbReference type="PANTHER" id="PTHR12755">
    <property type="entry name" value="CLEAVAGE/POLYADENYLATION FACTOR IA SUBUNIT CLP1P"/>
    <property type="match status" value="1"/>
</dbReference>
<dbReference type="GO" id="GO:0005634">
    <property type="term" value="C:nucleus"/>
    <property type="evidence" value="ECO:0007669"/>
    <property type="project" value="TreeGrafter"/>
</dbReference>
<keyword evidence="3" id="KW-0547">Nucleotide-binding</keyword>
<dbReference type="SUPFAM" id="SSF53795">
    <property type="entry name" value="PEP carboxykinase-like"/>
    <property type="match status" value="1"/>
</dbReference>
<keyword evidence="5" id="KW-0067">ATP-binding</keyword>
<evidence type="ECO:0000256" key="3">
    <source>
        <dbReference type="ARBA" id="ARBA00022741"/>
    </source>
</evidence>
<protein>
    <recommendedName>
        <fullName evidence="6">Clp1 P-loop domain-containing protein</fullName>
    </recommendedName>
</protein>
<dbReference type="OrthoDB" id="2405412at2759"/>
<dbReference type="GO" id="GO:0051731">
    <property type="term" value="F:polynucleotide 5'-hydroxyl-kinase activity"/>
    <property type="evidence" value="ECO:0007669"/>
    <property type="project" value="InterPro"/>
</dbReference>
<evidence type="ECO:0000259" key="6">
    <source>
        <dbReference type="Pfam" id="PF16575"/>
    </source>
</evidence>
<name>A0A1E7FMA8_9STRA</name>
<reference evidence="7 8" key="1">
    <citation type="submission" date="2016-09" db="EMBL/GenBank/DDBJ databases">
        <title>Extensive genetic diversity and differential bi-allelic expression allows diatom success in the polar Southern Ocean.</title>
        <authorList>
            <consortium name="DOE Joint Genome Institute"/>
            <person name="Mock T."/>
            <person name="Otillar R.P."/>
            <person name="Strauss J."/>
            <person name="Dupont C."/>
            <person name="Frickenhaus S."/>
            <person name="Maumus F."/>
            <person name="Mcmullan M."/>
            <person name="Sanges R."/>
            <person name="Schmutz J."/>
            <person name="Toseland A."/>
            <person name="Valas R."/>
            <person name="Veluchamy A."/>
            <person name="Ward B.J."/>
            <person name="Allen A."/>
            <person name="Barry K."/>
            <person name="Falciatore A."/>
            <person name="Ferrante M."/>
            <person name="Fortunato A.E."/>
            <person name="Gloeckner G."/>
            <person name="Gruber A."/>
            <person name="Hipkin R."/>
            <person name="Janech M."/>
            <person name="Kroth P."/>
            <person name="Leese F."/>
            <person name="Lindquist E."/>
            <person name="Lyon B.R."/>
            <person name="Martin J."/>
            <person name="Mayer C."/>
            <person name="Parker M."/>
            <person name="Quesneville H."/>
            <person name="Raymond J."/>
            <person name="Uhlig C."/>
            <person name="Valentin K.U."/>
            <person name="Worden A.Z."/>
            <person name="Armbrust E.V."/>
            <person name="Bowler C."/>
            <person name="Green B."/>
            <person name="Moulton V."/>
            <person name="Van Oosterhout C."/>
            <person name="Grigoriev I."/>
        </authorList>
    </citation>
    <scope>NUCLEOTIDE SEQUENCE [LARGE SCALE GENOMIC DNA]</scope>
    <source>
        <strain evidence="7 8">CCMP1102</strain>
    </source>
</reference>
<evidence type="ECO:0000256" key="1">
    <source>
        <dbReference type="ARBA" id="ARBA00011003"/>
    </source>
</evidence>
<dbReference type="InterPro" id="IPR027417">
    <property type="entry name" value="P-loop_NTPase"/>
</dbReference>
<dbReference type="InterPro" id="IPR032319">
    <property type="entry name" value="CLP1_P"/>
</dbReference>
<organism evidence="7 8">
    <name type="scientific">Fragilariopsis cylindrus CCMP1102</name>
    <dbReference type="NCBI Taxonomy" id="635003"/>
    <lineage>
        <taxon>Eukaryota</taxon>
        <taxon>Sar</taxon>
        <taxon>Stramenopiles</taxon>
        <taxon>Ochrophyta</taxon>
        <taxon>Bacillariophyta</taxon>
        <taxon>Bacillariophyceae</taxon>
        <taxon>Bacillariophycidae</taxon>
        <taxon>Bacillariales</taxon>
        <taxon>Bacillariaceae</taxon>
        <taxon>Fragilariopsis</taxon>
    </lineage>
</organism>
<evidence type="ECO:0000313" key="8">
    <source>
        <dbReference type="Proteomes" id="UP000095751"/>
    </source>
</evidence>
<comment type="similarity">
    <text evidence="1">Belongs to the Clp1 family. NOL9/GRC3 subfamily.</text>
</comment>
<dbReference type="InterPro" id="IPR045116">
    <property type="entry name" value="Clp1/Grc3"/>
</dbReference>
<proteinExistence type="inferred from homology"/>
<gene>
    <name evidence="7" type="ORF">FRACYDRAFT_154325</name>
</gene>
<keyword evidence="8" id="KW-1185">Reference proteome</keyword>
<evidence type="ECO:0000256" key="4">
    <source>
        <dbReference type="ARBA" id="ARBA00022777"/>
    </source>
</evidence>
<keyword evidence="2" id="KW-0808">Transferase</keyword>
<dbReference type="Proteomes" id="UP000095751">
    <property type="component" value="Unassembled WGS sequence"/>
</dbReference>